<gene>
    <name evidence="1" type="ORF">MELE44368_01860</name>
</gene>
<proteinExistence type="predicted"/>
<accession>A0A439E0N1</accession>
<evidence type="ECO:0000313" key="1">
    <source>
        <dbReference type="EMBL" id="RWA23980.1"/>
    </source>
</evidence>
<evidence type="ECO:0000313" key="2">
    <source>
        <dbReference type="Proteomes" id="UP000287177"/>
    </source>
</evidence>
<comment type="caution">
    <text evidence="1">The sequence shown here is derived from an EMBL/GenBank/DDBJ whole genome shotgun (WGS) entry which is preliminary data.</text>
</comment>
<name>A0A439E0N1_9MYCO</name>
<dbReference type="AlphaFoldDB" id="A0A439E0N1"/>
<sequence length="139" mass="14638">MAVNDLASTDLKLLGTAKVAVTNNNWNNFDFGDPNDIHLPDTDYAHGDKVLVEFTATTQGSADLVSFSVQDAPDDDGIGTPAAAVTDGTLTELGPGDAHAHTFVRVRSDRPWLRCRVSKVGTADSFTATAKVYAVSSGV</sequence>
<dbReference type="RefSeq" id="WP_128106899.1">
    <property type="nucleotide sequence ID" value="NZ_ATDN01000001.1"/>
</dbReference>
<dbReference type="Proteomes" id="UP000287177">
    <property type="component" value="Unassembled WGS sequence"/>
</dbReference>
<keyword evidence="2" id="KW-1185">Reference proteome</keyword>
<protein>
    <submittedName>
        <fullName evidence="1">Uncharacterized protein</fullName>
    </submittedName>
</protein>
<dbReference type="EMBL" id="ATDN01000001">
    <property type="protein sequence ID" value="RWA23980.1"/>
    <property type="molecule type" value="Genomic_DNA"/>
</dbReference>
<organism evidence="1 2">
    <name type="scientific">Mycolicibacterium elephantis DSM 44368</name>
    <dbReference type="NCBI Taxonomy" id="1335622"/>
    <lineage>
        <taxon>Bacteria</taxon>
        <taxon>Bacillati</taxon>
        <taxon>Actinomycetota</taxon>
        <taxon>Actinomycetes</taxon>
        <taxon>Mycobacteriales</taxon>
        <taxon>Mycobacteriaceae</taxon>
        <taxon>Mycolicibacterium</taxon>
    </lineage>
</organism>
<reference evidence="1 2" key="1">
    <citation type="submission" date="2013-06" db="EMBL/GenBank/DDBJ databases">
        <title>The draft sequence of the Mycobacterium elephantis genome.</title>
        <authorList>
            <person name="Pettersson F.B."/>
            <person name="Das S."/>
            <person name="Dasgupta S."/>
            <person name="Bhattacharya A."/>
            <person name="Kirsebom L.A."/>
        </authorList>
    </citation>
    <scope>NUCLEOTIDE SEQUENCE [LARGE SCALE GENOMIC DNA]</scope>
    <source>
        <strain evidence="1 2">DSM 44368</strain>
    </source>
</reference>